<evidence type="ECO:0000313" key="3">
    <source>
        <dbReference type="EMBL" id="OVA12884.1"/>
    </source>
</evidence>
<comment type="caution">
    <text evidence="3">The sequence shown here is derived from an EMBL/GenBank/DDBJ whole genome shotgun (WGS) entry which is preliminary data.</text>
</comment>
<evidence type="ECO:0000259" key="2">
    <source>
        <dbReference type="Pfam" id="PF26631"/>
    </source>
</evidence>
<gene>
    <name evidence="3" type="ORF">BVC80_1805g98</name>
</gene>
<keyword evidence="4" id="KW-1185">Reference proteome</keyword>
<feature type="compositionally biased region" description="Basic and acidic residues" evidence="1">
    <location>
        <begin position="7"/>
        <end position="17"/>
    </location>
</feature>
<protein>
    <recommendedName>
        <fullName evidence="2">DUF8204 domain-containing protein</fullName>
    </recommendedName>
</protein>
<reference evidence="3 4" key="1">
    <citation type="journal article" date="2017" name="Mol. Plant">
        <title>The Genome of Medicinal Plant Macleaya cordata Provides New Insights into Benzylisoquinoline Alkaloids Metabolism.</title>
        <authorList>
            <person name="Liu X."/>
            <person name="Liu Y."/>
            <person name="Huang P."/>
            <person name="Ma Y."/>
            <person name="Qing Z."/>
            <person name="Tang Q."/>
            <person name="Cao H."/>
            <person name="Cheng P."/>
            <person name="Zheng Y."/>
            <person name="Yuan Z."/>
            <person name="Zhou Y."/>
            <person name="Liu J."/>
            <person name="Tang Z."/>
            <person name="Zhuo Y."/>
            <person name="Zhang Y."/>
            <person name="Yu L."/>
            <person name="Huang J."/>
            <person name="Yang P."/>
            <person name="Peng Q."/>
            <person name="Zhang J."/>
            <person name="Jiang W."/>
            <person name="Zhang Z."/>
            <person name="Lin K."/>
            <person name="Ro D.K."/>
            <person name="Chen X."/>
            <person name="Xiong X."/>
            <person name="Shang Y."/>
            <person name="Huang S."/>
            <person name="Zeng J."/>
        </authorList>
    </citation>
    <scope>NUCLEOTIDE SEQUENCE [LARGE SCALE GENOMIC DNA]</scope>
    <source>
        <strain evidence="4">cv. BLH2017</strain>
        <tissue evidence="3">Root</tissue>
    </source>
</reference>
<dbReference type="PANTHER" id="PTHR34566:SF2">
    <property type="entry name" value="ALTERED INHERITANCE OF MITOCHONDRIA PROTEIN"/>
    <property type="match status" value="1"/>
</dbReference>
<evidence type="ECO:0000256" key="1">
    <source>
        <dbReference type="SAM" id="MobiDB-lite"/>
    </source>
</evidence>
<dbReference type="Pfam" id="PF26631">
    <property type="entry name" value="DUF8204"/>
    <property type="match status" value="1"/>
</dbReference>
<name>A0A200QQX9_MACCD</name>
<accession>A0A200QQX9</accession>
<dbReference type="EMBL" id="MVGT01001340">
    <property type="protein sequence ID" value="OVA12884.1"/>
    <property type="molecule type" value="Genomic_DNA"/>
</dbReference>
<dbReference type="FunCoup" id="A0A200QQX9">
    <property type="interactions" value="1518"/>
</dbReference>
<sequence>MEGSESSGKEDDGDQKKILQGLKGKSCKVPDYVVRESDVEASKDARNLTEFKYACVGYSVYLDNKDPSADPIEKRAELPFCVGVELLLDKRPSTAAHVPARVHNKEGLVASGVARNLHRVGDYVKDSLDDILYPYRRRPK</sequence>
<dbReference type="PANTHER" id="PTHR34566">
    <property type="entry name" value="ALTERED INHERITANCE OF MITOCHONDRIA PROTEIN"/>
    <property type="match status" value="1"/>
</dbReference>
<evidence type="ECO:0000313" key="4">
    <source>
        <dbReference type="Proteomes" id="UP000195402"/>
    </source>
</evidence>
<feature type="domain" description="DUF8204" evidence="2">
    <location>
        <begin position="16"/>
        <end position="87"/>
    </location>
</feature>
<dbReference type="InParanoid" id="A0A200QQX9"/>
<dbReference type="AlphaFoldDB" id="A0A200QQX9"/>
<dbReference type="InterPro" id="IPR058517">
    <property type="entry name" value="DUF8204"/>
</dbReference>
<dbReference type="OrthoDB" id="510712at2759"/>
<dbReference type="Proteomes" id="UP000195402">
    <property type="component" value="Unassembled WGS sequence"/>
</dbReference>
<dbReference type="STRING" id="56857.A0A200QQX9"/>
<proteinExistence type="predicted"/>
<organism evidence="3 4">
    <name type="scientific">Macleaya cordata</name>
    <name type="common">Five-seeded plume-poppy</name>
    <name type="synonym">Bocconia cordata</name>
    <dbReference type="NCBI Taxonomy" id="56857"/>
    <lineage>
        <taxon>Eukaryota</taxon>
        <taxon>Viridiplantae</taxon>
        <taxon>Streptophyta</taxon>
        <taxon>Embryophyta</taxon>
        <taxon>Tracheophyta</taxon>
        <taxon>Spermatophyta</taxon>
        <taxon>Magnoliopsida</taxon>
        <taxon>Ranunculales</taxon>
        <taxon>Papaveraceae</taxon>
        <taxon>Papaveroideae</taxon>
        <taxon>Macleaya</taxon>
    </lineage>
</organism>
<feature type="region of interest" description="Disordered" evidence="1">
    <location>
        <begin position="1"/>
        <end position="25"/>
    </location>
</feature>